<evidence type="ECO:0000256" key="3">
    <source>
        <dbReference type="ARBA" id="ARBA00022603"/>
    </source>
</evidence>
<evidence type="ECO:0000256" key="6">
    <source>
        <dbReference type="ARBA" id="ARBA00049477"/>
    </source>
</evidence>
<evidence type="ECO:0000256" key="1">
    <source>
        <dbReference type="ARBA" id="ARBA00012770"/>
    </source>
</evidence>
<evidence type="ECO:0000259" key="8">
    <source>
        <dbReference type="PROSITE" id="PS51614"/>
    </source>
</evidence>
<dbReference type="InterPro" id="IPR025807">
    <property type="entry name" value="Adrift-typ_MeTrfase"/>
</dbReference>
<reference evidence="10" key="1">
    <citation type="submission" date="2022-11" db="UniProtKB">
        <authorList>
            <consortium name="WormBaseParasite"/>
        </authorList>
    </citation>
    <scope>IDENTIFICATION</scope>
</reference>
<evidence type="ECO:0000256" key="7">
    <source>
        <dbReference type="PROSITE-ProRule" id="PRU00946"/>
    </source>
</evidence>
<dbReference type="PANTHER" id="PTHR16121:SF2">
    <property type="entry name" value="CAP-SPECIFIC MRNA (NUCLEOSIDE-2'-O-)-METHYLTRANSFERASE 2"/>
    <property type="match status" value="1"/>
</dbReference>
<evidence type="ECO:0000313" key="9">
    <source>
        <dbReference type="Proteomes" id="UP000887578"/>
    </source>
</evidence>
<dbReference type="GO" id="GO:0005737">
    <property type="term" value="C:cytoplasm"/>
    <property type="evidence" value="ECO:0007669"/>
    <property type="project" value="TreeGrafter"/>
</dbReference>
<sequence>MSDDDDARLFATYQKITESLSNKEVVLKGQWEIGAPSDKIDVNEVESILNNVRAKTGGFKHKKKWRAHTGGGFVIFTEWTHPLGKFSTMEYGKTRAYLKMSDILHRFPRLLIGKYPKLKTLHLCEAPGNFVAAIADVLDEKPFEWRMNSLNPHYEWNNPMLMLTEDAFILGNEDRMFFGENNSGNIFKLTKADFENLGKVDLVTADGSFDCTEHPEEQEKLVCSLIAREAFLAMNALEKGGSLVLKMFTFFHSETREVLQRIIGSFEEMHLRKPAPSKPGNSEIYVIAFGFLGQMQKDESPETLLKIDTACLFFAQKQIEMIEFNLETISASQFLKCQIEEEKQKFVDEFMENVPAGKFWSLTASSKPFFPLPLEKVDIPRIHLSSSPFVSDVWLRQRKILAVPYDTIPQNREILNPCLAIFDESYKFSDFAELQNLKDFNNLYPNSNGSTVFIFTPWILTKKEIINKLMMILSDAEKLIIQTVPNTNCGILSRFSLSIMAILLDTFDLDGLPNPGSVILLKRRRYVSPIVMQLLEDVRRQLAISEVLCFIPINDLSENFRMFIRYFNGYNYYFDNNL</sequence>
<keyword evidence="4 7" id="KW-0808">Transferase</keyword>
<dbReference type="Pfam" id="PF01728">
    <property type="entry name" value="FtsJ"/>
    <property type="match status" value="1"/>
</dbReference>
<dbReference type="GO" id="GO:0004483">
    <property type="term" value="F:methyltransferase cap1 activity"/>
    <property type="evidence" value="ECO:0007669"/>
    <property type="project" value="TreeGrafter"/>
</dbReference>
<feature type="binding site" evidence="7">
    <location>
        <position position="128"/>
    </location>
    <ligand>
        <name>S-adenosyl-L-methionine</name>
        <dbReference type="ChEBI" id="CHEBI:59789"/>
    </ligand>
</feature>
<dbReference type="InterPro" id="IPR002877">
    <property type="entry name" value="RNA_MeTrfase_FtsJ_dom"/>
</dbReference>
<dbReference type="GO" id="GO:0005634">
    <property type="term" value="C:nucleus"/>
    <property type="evidence" value="ECO:0007669"/>
    <property type="project" value="UniProtKB-ARBA"/>
</dbReference>
<keyword evidence="3 7" id="KW-0489">Methyltransferase</keyword>
<dbReference type="PROSITE" id="PS51614">
    <property type="entry name" value="SAM_MT_ADRIFT"/>
    <property type="match status" value="1"/>
</dbReference>
<dbReference type="SUPFAM" id="SSF53335">
    <property type="entry name" value="S-adenosyl-L-methionine-dependent methyltransferases"/>
    <property type="match status" value="1"/>
</dbReference>
<evidence type="ECO:0000256" key="2">
    <source>
        <dbReference type="ARBA" id="ARBA00021134"/>
    </source>
</evidence>
<protein>
    <recommendedName>
        <fullName evidence="2">Cap-specific mRNA (nucleoside-2'-O-)-methyltransferase 2</fullName>
        <ecNumber evidence="1">2.1.1.296</ecNumber>
    </recommendedName>
</protein>
<keyword evidence="9" id="KW-1185">Reference proteome</keyword>
<feature type="active site" description="Proton acceptor" evidence="7">
    <location>
        <position position="246"/>
    </location>
</feature>
<dbReference type="Gene3D" id="3.40.50.150">
    <property type="entry name" value="Vaccinia Virus protein VP39"/>
    <property type="match status" value="1"/>
</dbReference>
<dbReference type="InterPro" id="IPR029063">
    <property type="entry name" value="SAM-dependent_MTases_sf"/>
</dbReference>
<dbReference type="InterPro" id="IPR050851">
    <property type="entry name" value="mRNA_Cap_2O-Ribose_MeTrfase"/>
</dbReference>
<evidence type="ECO:0000313" key="10">
    <source>
        <dbReference type="WBParaSite" id="PDA_v2.g633.t1"/>
    </source>
</evidence>
<comment type="caution">
    <text evidence="7">Lacks conserved residue(s) required for the propagation of feature annotation.</text>
</comment>
<name>A0A914QWT4_9BILA</name>
<proteinExistence type="predicted"/>
<dbReference type="WBParaSite" id="PDA_v2.g633.t1">
    <property type="protein sequence ID" value="PDA_v2.g633.t1"/>
    <property type="gene ID" value="PDA_v2.g633"/>
</dbReference>
<feature type="domain" description="Adrift-type SAM-dependent 2'-O-MTase" evidence="8">
    <location>
        <begin position="91"/>
        <end position="293"/>
    </location>
</feature>
<evidence type="ECO:0000256" key="5">
    <source>
        <dbReference type="ARBA" id="ARBA00022691"/>
    </source>
</evidence>
<dbReference type="EC" id="2.1.1.296" evidence="1"/>
<dbReference type="PANTHER" id="PTHR16121">
    <property type="entry name" value="CAP-SPECIFIC MRNA (NUCLEOSIDE-2'-O-)-METHYLTRANSFERASE 1-RELATED"/>
    <property type="match status" value="1"/>
</dbReference>
<comment type="catalytic activity">
    <reaction evidence="6">
        <text>a 5'-end (N(7)-methyl 5'-triphosphoguanosine)-(2'-O-methyl-ribonucleoside)-(ribonucleotide) in mRNA + S-adenosyl-L-methionine = a 5'-end (N(7)-methyl 5'-triphosphoguanosine)-(2'-O-methyl-ribonucleoside)-(2'-O-methyl-ribonucleotide) in mRNA + S-adenosyl-L-homocysteine + H(+)</text>
        <dbReference type="Rhea" id="RHEA:67024"/>
        <dbReference type="Rhea" id="RHEA-COMP:17169"/>
        <dbReference type="Rhea" id="RHEA-COMP:17170"/>
        <dbReference type="ChEBI" id="CHEBI:15378"/>
        <dbReference type="ChEBI" id="CHEBI:57856"/>
        <dbReference type="ChEBI" id="CHEBI:59789"/>
        <dbReference type="ChEBI" id="CHEBI:167612"/>
        <dbReference type="ChEBI" id="CHEBI:167614"/>
        <dbReference type="EC" id="2.1.1.296"/>
    </reaction>
</comment>
<feature type="binding site" evidence="7">
    <location>
        <position position="206"/>
    </location>
    <ligand>
        <name>S-adenosyl-L-methionine</name>
        <dbReference type="ChEBI" id="CHEBI:59789"/>
    </ligand>
</feature>
<dbReference type="GO" id="GO:0032259">
    <property type="term" value="P:methylation"/>
    <property type="evidence" value="ECO:0007669"/>
    <property type="project" value="UniProtKB-KW"/>
</dbReference>
<evidence type="ECO:0000256" key="4">
    <source>
        <dbReference type="ARBA" id="ARBA00022679"/>
    </source>
</evidence>
<accession>A0A914QWT4</accession>
<dbReference type="GO" id="GO:0120550">
    <property type="term" value="F:methyltransferase cap2 activity"/>
    <property type="evidence" value="ECO:0007669"/>
    <property type="project" value="UniProtKB-EC"/>
</dbReference>
<organism evidence="9 10">
    <name type="scientific">Panagrolaimus davidi</name>
    <dbReference type="NCBI Taxonomy" id="227884"/>
    <lineage>
        <taxon>Eukaryota</taxon>
        <taxon>Metazoa</taxon>
        <taxon>Ecdysozoa</taxon>
        <taxon>Nematoda</taxon>
        <taxon>Chromadorea</taxon>
        <taxon>Rhabditida</taxon>
        <taxon>Tylenchina</taxon>
        <taxon>Panagrolaimomorpha</taxon>
        <taxon>Panagrolaimoidea</taxon>
        <taxon>Panagrolaimidae</taxon>
        <taxon>Panagrolaimus</taxon>
    </lineage>
</organism>
<dbReference type="AlphaFoldDB" id="A0A914QWT4"/>
<dbReference type="GO" id="GO:0006370">
    <property type="term" value="P:7-methylguanosine mRNA capping"/>
    <property type="evidence" value="ECO:0007669"/>
    <property type="project" value="TreeGrafter"/>
</dbReference>
<keyword evidence="5 7" id="KW-0949">S-adenosyl-L-methionine</keyword>
<dbReference type="Proteomes" id="UP000887578">
    <property type="component" value="Unplaced"/>
</dbReference>